<dbReference type="EMBL" id="JACHXD010000009">
    <property type="protein sequence ID" value="MBB3120324.1"/>
    <property type="molecule type" value="Genomic_DNA"/>
</dbReference>
<evidence type="ECO:0008006" key="4">
    <source>
        <dbReference type="Google" id="ProtNLM"/>
    </source>
</evidence>
<feature type="transmembrane region" description="Helical" evidence="1">
    <location>
        <begin position="141"/>
        <end position="161"/>
    </location>
</feature>
<evidence type="ECO:0000313" key="3">
    <source>
        <dbReference type="Proteomes" id="UP000541535"/>
    </source>
</evidence>
<keyword evidence="1" id="KW-0812">Transmembrane</keyword>
<name>A0A7W5BBZ4_9BURK</name>
<reference evidence="2 3" key="1">
    <citation type="submission" date="2020-08" db="EMBL/GenBank/DDBJ databases">
        <title>Genomic Encyclopedia of Type Strains, Phase III (KMG-III): the genomes of soil and plant-associated and newly described type strains.</title>
        <authorList>
            <person name="Whitman W."/>
        </authorList>
    </citation>
    <scope>NUCLEOTIDE SEQUENCE [LARGE SCALE GENOMIC DNA]</scope>
    <source>
        <strain evidence="2 3">CECT 8897</strain>
    </source>
</reference>
<evidence type="ECO:0000313" key="2">
    <source>
        <dbReference type="EMBL" id="MBB3120324.1"/>
    </source>
</evidence>
<dbReference type="RefSeq" id="WP_183442068.1">
    <property type="nucleotide sequence ID" value="NZ_JACHXD010000009.1"/>
</dbReference>
<keyword evidence="1" id="KW-0472">Membrane</keyword>
<keyword evidence="1" id="KW-1133">Transmembrane helix</keyword>
<feature type="transmembrane region" description="Helical" evidence="1">
    <location>
        <begin position="100"/>
        <end position="121"/>
    </location>
</feature>
<protein>
    <recommendedName>
        <fullName evidence="4">DUF1453 domain-containing protein</fullName>
    </recommendedName>
</protein>
<dbReference type="AlphaFoldDB" id="A0A7W5BBZ4"/>
<gene>
    <name evidence="2" type="ORF">FHS03_003388</name>
</gene>
<keyword evidence="3" id="KW-1185">Reference proteome</keyword>
<dbReference type="Proteomes" id="UP000541535">
    <property type="component" value="Unassembled WGS sequence"/>
</dbReference>
<accession>A0A7W5BBZ4</accession>
<sequence>MELTTLALLILIPLLVWRIYLRLKQIFRRQESLAWRHVMGVAVCGALLLALGFAMLPDTGAISFLAAGALGGGWLAAFSLKRTRFENRGLRFYFTPYPRFGMLVCLLFAAAVLSIGVELYMNSRAAIPQAMSQVTLMRAPARAIAFGLMLGFIGVFSAGLLRWRRTQKPLPDAE</sequence>
<proteinExistence type="predicted"/>
<feature type="transmembrane region" description="Helical" evidence="1">
    <location>
        <begin position="61"/>
        <end position="80"/>
    </location>
</feature>
<feature type="transmembrane region" description="Helical" evidence="1">
    <location>
        <begin position="6"/>
        <end position="21"/>
    </location>
</feature>
<feature type="transmembrane region" description="Helical" evidence="1">
    <location>
        <begin position="33"/>
        <end position="55"/>
    </location>
</feature>
<comment type="caution">
    <text evidence="2">The sequence shown here is derived from an EMBL/GenBank/DDBJ whole genome shotgun (WGS) entry which is preliminary data.</text>
</comment>
<organism evidence="2 3">
    <name type="scientific">Pseudoduganella violacea</name>
    <dbReference type="NCBI Taxonomy" id="1715466"/>
    <lineage>
        <taxon>Bacteria</taxon>
        <taxon>Pseudomonadati</taxon>
        <taxon>Pseudomonadota</taxon>
        <taxon>Betaproteobacteria</taxon>
        <taxon>Burkholderiales</taxon>
        <taxon>Oxalobacteraceae</taxon>
        <taxon>Telluria group</taxon>
        <taxon>Pseudoduganella</taxon>
    </lineage>
</organism>
<evidence type="ECO:0000256" key="1">
    <source>
        <dbReference type="SAM" id="Phobius"/>
    </source>
</evidence>